<dbReference type="Proteomes" id="UP000326924">
    <property type="component" value="Unassembled WGS sequence"/>
</dbReference>
<evidence type="ECO:0000256" key="1">
    <source>
        <dbReference type="SAM" id="MobiDB-lite"/>
    </source>
</evidence>
<accession>A0A5J5EYP8</accession>
<feature type="region of interest" description="Disordered" evidence="1">
    <location>
        <begin position="109"/>
        <end position="151"/>
    </location>
</feature>
<dbReference type="PROSITE" id="PS50330">
    <property type="entry name" value="UIM"/>
    <property type="match status" value="1"/>
</dbReference>
<evidence type="ECO:0000313" key="3">
    <source>
        <dbReference type="Proteomes" id="UP000326924"/>
    </source>
</evidence>
<reference evidence="2 3" key="1">
    <citation type="submission" date="2019-09" db="EMBL/GenBank/DDBJ databases">
        <title>Draft genome of the ectomycorrhizal ascomycete Sphaerosporella brunnea.</title>
        <authorList>
            <consortium name="DOE Joint Genome Institute"/>
            <person name="Benucci G.M."/>
            <person name="Marozzi G."/>
            <person name="Antonielli L."/>
            <person name="Sanchez S."/>
            <person name="Marco P."/>
            <person name="Wang X."/>
            <person name="Falini L.B."/>
            <person name="Barry K."/>
            <person name="Haridas S."/>
            <person name="Lipzen A."/>
            <person name="Labutti K."/>
            <person name="Grigoriev I.V."/>
            <person name="Murat C."/>
            <person name="Martin F."/>
            <person name="Albertini E."/>
            <person name="Donnini D."/>
            <person name="Bonito G."/>
        </authorList>
    </citation>
    <scope>NUCLEOTIDE SEQUENCE [LARGE SCALE GENOMIC DNA]</scope>
    <source>
        <strain evidence="2 3">Sb_GMNB300</strain>
    </source>
</reference>
<dbReference type="InParanoid" id="A0A5J5EYP8"/>
<name>A0A5J5EYP8_9PEZI</name>
<keyword evidence="3" id="KW-1185">Reference proteome</keyword>
<gene>
    <name evidence="2" type="ORF">FN846DRAFT_889778</name>
</gene>
<organism evidence="2 3">
    <name type="scientific">Sphaerosporella brunnea</name>
    <dbReference type="NCBI Taxonomy" id="1250544"/>
    <lineage>
        <taxon>Eukaryota</taxon>
        <taxon>Fungi</taxon>
        <taxon>Dikarya</taxon>
        <taxon>Ascomycota</taxon>
        <taxon>Pezizomycotina</taxon>
        <taxon>Pezizomycetes</taxon>
        <taxon>Pezizales</taxon>
        <taxon>Pyronemataceae</taxon>
        <taxon>Sphaerosporella</taxon>
    </lineage>
</organism>
<comment type="caution">
    <text evidence="2">The sequence shown here is derived from an EMBL/GenBank/DDBJ whole genome shotgun (WGS) entry which is preliminary data.</text>
</comment>
<protein>
    <submittedName>
        <fullName evidence="2">Uncharacterized protein</fullName>
    </submittedName>
</protein>
<dbReference type="InterPro" id="IPR003903">
    <property type="entry name" value="UIM_dom"/>
</dbReference>
<sequence length="287" mass="32210">MARGWWDKTHTTDIALSSVTLQRRSQRLKAKGGVAKKSTKAARTIRYGLTQQPSFNDNLRWTTGRFEKLPQGRRFSGLTRLTVPWSTEWVDMPKVLDVTAKASAKVHDDLEDDNVNHERSVSPSLYEEDEDEQFLDESTEPPAEVANDLDESDDELARAIALSLKEDGEDEELLHDSAEAATEVLKDSDMYDDEDTQFVADLARAKAQSMIDYLSLEEIMVQEREEAGYASEEDSDSLDEIVLNGVVTTDYQPDEGNDLGFDGARFEEVWESASAEERDAEAGWGMA</sequence>
<evidence type="ECO:0000313" key="2">
    <source>
        <dbReference type="EMBL" id="KAA8907599.1"/>
    </source>
</evidence>
<dbReference type="AlphaFoldDB" id="A0A5J5EYP8"/>
<proteinExistence type="predicted"/>
<dbReference type="EMBL" id="VXIS01000077">
    <property type="protein sequence ID" value="KAA8907599.1"/>
    <property type="molecule type" value="Genomic_DNA"/>
</dbReference>
<feature type="compositionally biased region" description="Acidic residues" evidence="1">
    <location>
        <begin position="126"/>
        <end position="139"/>
    </location>
</feature>